<dbReference type="UniPathway" id="UPA00232"/>
<reference evidence="14" key="1">
    <citation type="submission" date="2020-11" db="EMBL/GenBank/DDBJ databases">
        <authorList>
            <person name="Tran Van P."/>
        </authorList>
    </citation>
    <scope>NUCLEOTIDE SEQUENCE</scope>
</reference>
<feature type="transmembrane region" description="Helical" evidence="13">
    <location>
        <begin position="167"/>
        <end position="189"/>
    </location>
</feature>
<dbReference type="NCBIfam" id="TIGR01474">
    <property type="entry name" value="ubiA_proteo"/>
    <property type="match status" value="1"/>
</dbReference>
<evidence type="ECO:0000313" key="15">
    <source>
        <dbReference type="Proteomes" id="UP000728032"/>
    </source>
</evidence>
<keyword evidence="6 13" id="KW-0812">Transmembrane</keyword>
<dbReference type="InterPro" id="IPR006370">
    <property type="entry name" value="HB_polyprenyltransferase-like"/>
</dbReference>
<dbReference type="PANTHER" id="PTHR11048">
    <property type="entry name" value="PRENYLTRANSFERASES"/>
    <property type="match status" value="1"/>
</dbReference>
<evidence type="ECO:0000256" key="10">
    <source>
        <dbReference type="ARBA" id="ARBA00049890"/>
    </source>
</evidence>
<dbReference type="EMBL" id="OC916516">
    <property type="protein sequence ID" value="CAD7644485.1"/>
    <property type="molecule type" value="Genomic_DNA"/>
</dbReference>
<dbReference type="EC" id="2.5.1.39" evidence="13"/>
<dbReference type="GO" id="GO:0008412">
    <property type="term" value="F:4-hydroxybenzoate polyprenyltransferase activity"/>
    <property type="evidence" value="ECO:0007669"/>
    <property type="project" value="UniProtKB-EC"/>
</dbReference>
<comment type="function">
    <text evidence="13">Catalyzes the prenylation of para-hydroxybenzoate (PHB) with an all-trans polyprenyl group. Mediates the second step in the final reaction sequence of coenzyme Q (CoQ) biosynthesis, which is the condensation of the polyisoprenoid side chain with PHB, generating the first membrane-bound Q intermediate.</text>
</comment>
<dbReference type="OrthoDB" id="18170at2759"/>
<dbReference type="Pfam" id="PF01040">
    <property type="entry name" value="UbiA"/>
    <property type="match status" value="1"/>
</dbReference>
<dbReference type="FunFam" id="1.10.357.140:FF:000003">
    <property type="entry name" value="4-hydroxybenzoate polyprenyltransferase, mitochondrial"/>
    <property type="match status" value="1"/>
</dbReference>
<keyword evidence="13" id="KW-0999">Mitochondrion inner membrane</keyword>
<evidence type="ECO:0000256" key="3">
    <source>
        <dbReference type="ARBA" id="ARBA00005985"/>
    </source>
</evidence>
<evidence type="ECO:0000256" key="2">
    <source>
        <dbReference type="ARBA" id="ARBA00004141"/>
    </source>
</evidence>
<evidence type="ECO:0000256" key="13">
    <source>
        <dbReference type="HAMAP-Rule" id="MF_03189"/>
    </source>
</evidence>
<dbReference type="Proteomes" id="UP000728032">
    <property type="component" value="Unassembled WGS sequence"/>
</dbReference>
<comment type="catalytic activity">
    <reaction evidence="10">
        <text>all-trans-decaprenyl diphosphate + 4-hydroxybenzoate = 4-hydroxy-3-(all-trans-decaprenyl)benzoate + diphosphate</text>
        <dbReference type="Rhea" id="RHEA:44564"/>
        <dbReference type="ChEBI" id="CHEBI:17879"/>
        <dbReference type="ChEBI" id="CHEBI:33019"/>
        <dbReference type="ChEBI" id="CHEBI:60721"/>
        <dbReference type="ChEBI" id="CHEBI:84503"/>
        <dbReference type="EC" id="2.5.1.39"/>
    </reaction>
    <physiologicalReaction direction="left-to-right" evidence="10">
        <dbReference type="Rhea" id="RHEA:44565"/>
    </physiologicalReaction>
</comment>
<dbReference type="GO" id="GO:0005743">
    <property type="term" value="C:mitochondrial inner membrane"/>
    <property type="evidence" value="ECO:0007669"/>
    <property type="project" value="UniProtKB-SubCell"/>
</dbReference>
<keyword evidence="8 13" id="KW-0472">Membrane</keyword>
<evidence type="ECO:0000256" key="6">
    <source>
        <dbReference type="ARBA" id="ARBA00022692"/>
    </source>
</evidence>
<keyword evidence="7 13" id="KW-1133">Transmembrane helix</keyword>
<organism evidence="14">
    <name type="scientific">Oppiella nova</name>
    <dbReference type="NCBI Taxonomy" id="334625"/>
    <lineage>
        <taxon>Eukaryota</taxon>
        <taxon>Metazoa</taxon>
        <taxon>Ecdysozoa</taxon>
        <taxon>Arthropoda</taxon>
        <taxon>Chelicerata</taxon>
        <taxon>Arachnida</taxon>
        <taxon>Acari</taxon>
        <taxon>Acariformes</taxon>
        <taxon>Sarcoptiformes</taxon>
        <taxon>Oribatida</taxon>
        <taxon>Brachypylina</taxon>
        <taxon>Oppioidea</taxon>
        <taxon>Oppiidae</taxon>
        <taxon>Oppiella</taxon>
    </lineage>
</organism>
<keyword evidence="5 13" id="KW-0831">Ubiquinone biosynthesis</keyword>
<keyword evidence="9 13" id="KW-0414">Isoprene biosynthesis</keyword>
<dbReference type="AlphaFoldDB" id="A0A7R9LQ47"/>
<proteinExistence type="inferred from homology"/>
<evidence type="ECO:0000256" key="5">
    <source>
        <dbReference type="ARBA" id="ARBA00022688"/>
    </source>
</evidence>
<evidence type="ECO:0000256" key="7">
    <source>
        <dbReference type="ARBA" id="ARBA00022989"/>
    </source>
</evidence>
<dbReference type="HAMAP" id="MF_01635">
    <property type="entry name" value="UbiA"/>
    <property type="match status" value="1"/>
</dbReference>
<dbReference type="Gene3D" id="1.10.357.140">
    <property type="entry name" value="UbiA prenyltransferase"/>
    <property type="match status" value="1"/>
</dbReference>
<dbReference type="InterPro" id="IPR039653">
    <property type="entry name" value="Prenyltransferase"/>
</dbReference>
<sequence length="330" mass="36473">MSGRCVRVMATTAATKRSLPERCVSSLPSSVEPFARLMRLDKPSGAWLLMWPSFWSISLATEASHVPSLTTLALFGVGSVVMRGAGCVVNDMWDKDFDRRVERTKSRPLASDQLSTTDAVMLLGGLSGTGLLILTQFDLTSIALGASSLALVTVYPLIKRFSHWPQLVLGMTFNWGALLGWCVVCEGVIDWTAVLPLYVSGICWTLIYDTIYAHQDKADDLMIGLKSTAIKFGDNTKQWLSGFSALMCSSLVMTGVNTGQCWPYYTAVGITAANLCHQIFTLNINDSGDCWRKFRQNTQIGWILFIGIAFSTYLKDSPNGEQKDKYRFRI</sequence>
<comment type="cofactor">
    <cofactor evidence="1 13">
        <name>Mg(2+)</name>
        <dbReference type="ChEBI" id="CHEBI:18420"/>
    </cofactor>
</comment>
<dbReference type="EMBL" id="CAJPVJ010001691">
    <property type="protein sequence ID" value="CAG2165150.1"/>
    <property type="molecule type" value="Genomic_DNA"/>
</dbReference>
<dbReference type="PANTHER" id="PTHR11048:SF28">
    <property type="entry name" value="4-HYDROXYBENZOATE POLYPRENYLTRANSFERASE, MITOCHONDRIAL"/>
    <property type="match status" value="1"/>
</dbReference>
<evidence type="ECO:0000313" key="14">
    <source>
        <dbReference type="EMBL" id="CAD7644485.1"/>
    </source>
</evidence>
<evidence type="ECO:0000256" key="4">
    <source>
        <dbReference type="ARBA" id="ARBA00022679"/>
    </source>
</evidence>
<comment type="catalytic activity">
    <reaction evidence="12">
        <text>an all-trans-polyprenyl diphosphate + 4-hydroxybenzoate = a 4-hydroxy-3-(all-trans-polyprenyl)benzoate + diphosphate</text>
        <dbReference type="Rhea" id="RHEA:44504"/>
        <dbReference type="Rhea" id="RHEA-COMP:9514"/>
        <dbReference type="Rhea" id="RHEA-COMP:9564"/>
        <dbReference type="ChEBI" id="CHEBI:17879"/>
        <dbReference type="ChEBI" id="CHEBI:33019"/>
        <dbReference type="ChEBI" id="CHEBI:58914"/>
        <dbReference type="ChEBI" id="CHEBI:78396"/>
        <dbReference type="EC" id="2.5.1.39"/>
    </reaction>
    <physiologicalReaction direction="left-to-right" evidence="12">
        <dbReference type="Rhea" id="RHEA:44505"/>
    </physiologicalReaction>
</comment>
<dbReference type="InterPro" id="IPR044878">
    <property type="entry name" value="UbiA_sf"/>
</dbReference>
<dbReference type="GO" id="GO:0006744">
    <property type="term" value="P:ubiquinone biosynthetic process"/>
    <property type="evidence" value="ECO:0007669"/>
    <property type="project" value="UniProtKB-UniRule"/>
</dbReference>
<comment type="pathway">
    <text evidence="13">Cofactor biosynthesis; ubiquinone biosynthesis.</text>
</comment>
<evidence type="ECO:0000256" key="9">
    <source>
        <dbReference type="ARBA" id="ARBA00023229"/>
    </source>
</evidence>
<keyword evidence="4 13" id="KW-0808">Transferase</keyword>
<comment type="catalytic activity">
    <reaction evidence="11">
        <text>all-trans-nonaprenyl diphosphate + 4-hydroxybenzoate = 4-hydroxy-3-(all-trans-nonaprenyl)benzoate + diphosphate</text>
        <dbReference type="Rhea" id="RHEA:17709"/>
        <dbReference type="ChEBI" id="CHEBI:17879"/>
        <dbReference type="ChEBI" id="CHEBI:33019"/>
        <dbReference type="ChEBI" id="CHEBI:58391"/>
        <dbReference type="ChEBI" id="CHEBI:84502"/>
        <dbReference type="EC" id="2.5.1.39"/>
    </reaction>
    <physiologicalReaction direction="left-to-right" evidence="11">
        <dbReference type="Rhea" id="RHEA:17710"/>
    </physiologicalReaction>
</comment>
<feature type="transmembrane region" description="Helical" evidence="13">
    <location>
        <begin position="195"/>
        <end position="213"/>
    </location>
</feature>
<keyword evidence="13" id="KW-0496">Mitochondrion</keyword>
<evidence type="ECO:0000256" key="1">
    <source>
        <dbReference type="ARBA" id="ARBA00001946"/>
    </source>
</evidence>
<accession>A0A7R9LQ47</accession>
<dbReference type="GO" id="GO:0008299">
    <property type="term" value="P:isoprenoid biosynthetic process"/>
    <property type="evidence" value="ECO:0007669"/>
    <property type="project" value="UniProtKB-UniRule"/>
</dbReference>
<evidence type="ECO:0000256" key="12">
    <source>
        <dbReference type="ARBA" id="ARBA00051182"/>
    </source>
</evidence>
<evidence type="ECO:0000256" key="8">
    <source>
        <dbReference type="ARBA" id="ARBA00023136"/>
    </source>
</evidence>
<feature type="transmembrane region" description="Helical" evidence="13">
    <location>
        <begin position="114"/>
        <end position="133"/>
    </location>
</feature>
<protein>
    <recommendedName>
        <fullName evidence="13">4-hydroxybenzoate polyprenyltransferase, mitochondrial</fullName>
        <shortName evidence="13">4-HB polyprenyltransferase</shortName>
        <ecNumber evidence="13">2.5.1.39</ecNumber>
    </recommendedName>
    <alternativeName>
        <fullName evidence="13">Para-hydroxybenzoate--polyprenyltransferase</fullName>
        <shortName evidence="13">PHB:PPT</shortName>
        <shortName evidence="13">PHB:polyprenyltransferase</shortName>
    </alternativeName>
</protein>
<comment type="subcellular location">
    <subcellularLocation>
        <location evidence="2">Membrane</location>
        <topology evidence="2">Multi-pass membrane protein</topology>
    </subcellularLocation>
    <subcellularLocation>
        <location evidence="13">Mitochondrion inner membrane</location>
        <topology evidence="13">Multi-pass membrane protein</topology>
        <orientation evidence="13">Matrix side</orientation>
    </subcellularLocation>
</comment>
<keyword evidence="15" id="KW-1185">Reference proteome</keyword>
<comment type="similarity">
    <text evidence="3 13">Belongs to the UbiA prenyltransferase family.</text>
</comment>
<name>A0A7R9LQ47_9ACAR</name>
<dbReference type="CDD" id="cd13959">
    <property type="entry name" value="PT_UbiA_COQ2"/>
    <property type="match status" value="1"/>
</dbReference>
<evidence type="ECO:0000256" key="11">
    <source>
        <dbReference type="ARBA" id="ARBA00050454"/>
    </source>
</evidence>
<dbReference type="InterPro" id="IPR000537">
    <property type="entry name" value="UbiA_prenyltransferase"/>
</dbReference>
<gene>
    <name evidence="14" type="ORF">ONB1V03_LOCUS4696</name>
</gene>